<dbReference type="EMBL" id="VWOX01000002">
    <property type="protein sequence ID" value="KAA5546036.1"/>
    <property type="molecule type" value="Genomic_DNA"/>
</dbReference>
<dbReference type="Pfam" id="PF07238">
    <property type="entry name" value="PilZ"/>
    <property type="match status" value="1"/>
</dbReference>
<accession>A0A5M6DI46</accession>
<proteinExistence type="predicted"/>
<evidence type="ECO:0000313" key="4">
    <source>
        <dbReference type="Proteomes" id="UP000324479"/>
    </source>
</evidence>
<comment type="caution">
    <text evidence="3">The sequence shown here is derived from an EMBL/GenBank/DDBJ whole genome shotgun (WGS) entry which is preliminary data.</text>
</comment>
<sequence length="164" mass="18611">MALKSTRKIVLTNPLKTGRESPRTSQGTSFPRIPRRQGKELIEMLRQSGSAPNMDVEFAVRDLLDEDAFHDRIENRSSHRDHLVRPVKLRVRGSDAELLAFSRNVSCAGIGLITDTQIPERAVAVLTVESLKSGPVKFLAECRWCRSYGQNWKISGWRFINVHQ</sequence>
<feature type="domain" description="PilZ" evidence="2">
    <location>
        <begin position="75"/>
        <end position="162"/>
    </location>
</feature>
<dbReference type="GO" id="GO:0035438">
    <property type="term" value="F:cyclic-di-GMP binding"/>
    <property type="evidence" value="ECO:0007669"/>
    <property type="project" value="InterPro"/>
</dbReference>
<gene>
    <name evidence="3" type="ORF">FYK55_03795</name>
</gene>
<keyword evidence="4" id="KW-1185">Reference proteome</keyword>
<evidence type="ECO:0000256" key="1">
    <source>
        <dbReference type="SAM" id="MobiDB-lite"/>
    </source>
</evidence>
<evidence type="ECO:0000259" key="2">
    <source>
        <dbReference type="Pfam" id="PF07238"/>
    </source>
</evidence>
<protein>
    <recommendedName>
        <fullName evidence="2">PilZ domain-containing protein</fullName>
    </recommendedName>
</protein>
<dbReference type="InterPro" id="IPR009875">
    <property type="entry name" value="PilZ_domain"/>
</dbReference>
<name>A0A5M6DI46_9BACT</name>
<evidence type="ECO:0000313" key="3">
    <source>
        <dbReference type="EMBL" id="KAA5546036.1"/>
    </source>
</evidence>
<feature type="region of interest" description="Disordered" evidence="1">
    <location>
        <begin position="1"/>
        <end position="32"/>
    </location>
</feature>
<reference evidence="3 4" key="1">
    <citation type="submission" date="2019-08" db="EMBL/GenBank/DDBJ databases">
        <authorList>
            <person name="Dhanesh K."/>
            <person name="Kumar G."/>
            <person name="Sasikala C."/>
            <person name="Venkata Ramana C."/>
        </authorList>
    </citation>
    <scope>NUCLEOTIDE SEQUENCE [LARGE SCALE GENOMIC DNA]</scope>
    <source>
        <strain evidence="3 4">JC645</strain>
    </source>
</reference>
<dbReference type="AlphaFoldDB" id="A0A5M6DI46"/>
<organism evidence="3 4">
    <name type="scientific">Roseiconus nitratireducens</name>
    <dbReference type="NCBI Taxonomy" id="2605748"/>
    <lineage>
        <taxon>Bacteria</taxon>
        <taxon>Pseudomonadati</taxon>
        <taxon>Planctomycetota</taxon>
        <taxon>Planctomycetia</taxon>
        <taxon>Pirellulales</taxon>
        <taxon>Pirellulaceae</taxon>
        <taxon>Roseiconus</taxon>
    </lineage>
</organism>
<dbReference type="Proteomes" id="UP000324479">
    <property type="component" value="Unassembled WGS sequence"/>
</dbReference>